<dbReference type="InterPro" id="IPR011171">
    <property type="entry name" value="GMF"/>
</dbReference>
<comment type="subcellular location">
    <subcellularLocation>
        <location evidence="2">Cytoplasm</location>
    </subcellularLocation>
    <subcellularLocation>
        <location evidence="2">Nucleus</location>
    </subcellularLocation>
</comment>
<keyword evidence="2" id="KW-0539">Nucleus</keyword>
<comment type="similarity">
    <text evidence="1 2">Belongs to the actin-binding proteins ADF family. GMF subfamily.</text>
</comment>
<dbReference type="PIRSF" id="PIRSF001788">
    <property type="entry name" value="GMF-beta"/>
    <property type="match status" value="1"/>
</dbReference>
<dbReference type="SUPFAM" id="SSF55753">
    <property type="entry name" value="Actin depolymerizing proteins"/>
    <property type="match status" value="1"/>
</dbReference>
<evidence type="ECO:0000256" key="2">
    <source>
        <dbReference type="PIRNR" id="PIRNR001788"/>
    </source>
</evidence>
<dbReference type="GO" id="GO:0003779">
    <property type="term" value="F:actin binding"/>
    <property type="evidence" value="ECO:0007669"/>
    <property type="project" value="InterPro"/>
</dbReference>
<dbReference type="SMART" id="SM00102">
    <property type="entry name" value="ADF"/>
    <property type="match status" value="1"/>
</dbReference>
<keyword evidence="5" id="KW-1185">Reference proteome</keyword>
<proteinExistence type="inferred from homology"/>
<dbReference type="RefSeq" id="XP_056040026.1">
    <property type="nucleotide sequence ID" value="XM_056185322.1"/>
</dbReference>
<dbReference type="Gene3D" id="3.40.20.10">
    <property type="entry name" value="Severin"/>
    <property type="match status" value="1"/>
</dbReference>
<sequence length="141" mass="15940">MSQASPLYTFPQPTIKSMRDLRFGSARAKTPQAKIYEISKTDMSIQEQQPAELYTSLEELSDALPGNTPRFIVLSYPLITTDGRYKTPYVLIYFLPVTATQQAKMLYAGAVEIVRAQADVNKLIEITDEEEMLEIESLLNE</sequence>
<dbReference type="PANTHER" id="PTHR11249">
    <property type="entry name" value="GLIAL FACTOR NATURATION FACTOR"/>
    <property type="match status" value="1"/>
</dbReference>
<dbReference type="PROSITE" id="PS51263">
    <property type="entry name" value="ADF_H"/>
    <property type="match status" value="1"/>
</dbReference>
<dbReference type="InterPro" id="IPR002108">
    <property type="entry name" value="ADF-H"/>
</dbReference>
<dbReference type="GeneID" id="80880488"/>
<evidence type="ECO:0000313" key="5">
    <source>
        <dbReference type="Proteomes" id="UP001217417"/>
    </source>
</evidence>
<comment type="caution">
    <text evidence="4">The sequence shown here is derived from an EMBL/GenBank/DDBJ whole genome shotgun (WGS) entry which is preliminary data.</text>
</comment>
<dbReference type="GO" id="GO:0071933">
    <property type="term" value="F:Arp2/3 complex binding"/>
    <property type="evidence" value="ECO:0007669"/>
    <property type="project" value="InterPro"/>
</dbReference>
<dbReference type="Pfam" id="PF00241">
    <property type="entry name" value="Cofilin_ADF"/>
    <property type="match status" value="1"/>
</dbReference>
<evidence type="ECO:0000259" key="3">
    <source>
        <dbReference type="PROSITE" id="PS51263"/>
    </source>
</evidence>
<accession>A0AAD7QKL6</accession>
<dbReference type="GO" id="GO:0030479">
    <property type="term" value="C:actin cortical patch"/>
    <property type="evidence" value="ECO:0007669"/>
    <property type="project" value="TreeGrafter"/>
</dbReference>
<dbReference type="GO" id="GO:0071846">
    <property type="term" value="P:actin filament debranching"/>
    <property type="evidence" value="ECO:0007669"/>
    <property type="project" value="InterPro"/>
</dbReference>
<gene>
    <name evidence="4" type="ORF">POJ06DRAFT_203730</name>
</gene>
<dbReference type="GO" id="GO:0005634">
    <property type="term" value="C:nucleus"/>
    <property type="evidence" value="ECO:0007669"/>
    <property type="project" value="UniProtKB-SubCell"/>
</dbReference>
<dbReference type="InterPro" id="IPR029006">
    <property type="entry name" value="ADF-H/Gelsolin-like_dom_sf"/>
</dbReference>
<dbReference type="PANTHER" id="PTHR11249:SF2">
    <property type="entry name" value="GLIA MATURATION FACTOR"/>
    <property type="match status" value="1"/>
</dbReference>
<dbReference type="AlphaFoldDB" id="A0AAD7QKL6"/>
<feature type="domain" description="ADF-H" evidence="3">
    <location>
        <begin position="6"/>
        <end position="141"/>
    </location>
</feature>
<evidence type="ECO:0000313" key="4">
    <source>
        <dbReference type="EMBL" id="KAJ8096576.1"/>
    </source>
</evidence>
<protein>
    <recommendedName>
        <fullName evidence="3">ADF-H domain-containing protein</fullName>
    </recommendedName>
</protein>
<organism evidence="4 5">
    <name type="scientific">Lipomyces tetrasporus</name>
    <dbReference type="NCBI Taxonomy" id="54092"/>
    <lineage>
        <taxon>Eukaryota</taxon>
        <taxon>Fungi</taxon>
        <taxon>Dikarya</taxon>
        <taxon>Ascomycota</taxon>
        <taxon>Saccharomycotina</taxon>
        <taxon>Lipomycetes</taxon>
        <taxon>Lipomycetales</taxon>
        <taxon>Lipomycetaceae</taxon>
        <taxon>Lipomyces</taxon>
    </lineage>
</organism>
<dbReference type="EMBL" id="JARPMG010000014">
    <property type="protein sequence ID" value="KAJ8096576.1"/>
    <property type="molecule type" value="Genomic_DNA"/>
</dbReference>
<keyword evidence="2" id="KW-0963">Cytoplasm</keyword>
<dbReference type="Proteomes" id="UP001217417">
    <property type="component" value="Unassembled WGS sequence"/>
</dbReference>
<dbReference type="GO" id="GO:0034316">
    <property type="term" value="P:negative regulation of Arp2/3 complex-mediated actin nucleation"/>
    <property type="evidence" value="ECO:0007669"/>
    <property type="project" value="TreeGrafter"/>
</dbReference>
<name>A0AAD7QKL6_9ASCO</name>
<reference evidence="4" key="1">
    <citation type="submission" date="2023-03" db="EMBL/GenBank/DDBJ databases">
        <title>Near-Complete genome sequence of Lipomyces tetrasporous NRRL Y-64009, an oleaginous yeast capable of growing on lignocellulosic hydrolysates.</title>
        <authorList>
            <consortium name="Lawrence Berkeley National Laboratory"/>
            <person name="Jagtap S.S."/>
            <person name="Liu J.-J."/>
            <person name="Walukiewicz H.E."/>
            <person name="Pangilinan J."/>
            <person name="Lipzen A."/>
            <person name="Ahrendt S."/>
            <person name="Koriabine M."/>
            <person name="Cobaugh K."/>
            <person name="Salamov A."/>
            <person name="Yoshinaga Y."/>
            <person name="Ng V."/>
            <person name="Daum C."/>
            <person name="Grigoriev I.V."/>
            <person name="Slininger P.J."/>
            <person name="Dien B.S."/>
            <person name="Jin Y.-S."/>
            <person name="Rao C.V."/>
        </authorList>
    </citation>
    <scope>NUCLEOTIDE SEQUENCE</scope>
    <source>
        <strain evidence="4">NRRL Y-64009</strain>
    </source>
</reference>
<evidence type="ECO:0000256" key="1">
    <source>
        <dbReference type="ARBA" id="ARBA00010055"/>
    </source>
</evidence>